<evidence type="ECO:0000313" key="2">
    <source>
        <dbReference type="Ensembl" id="ENSSFAP00005030762.1"/>
    </source>
</evidence>
<evidence type="ECO:0000313" key="3">
    <source>
        <dbReference type="Proteomes" id="UP000472267"/>
    </source>
</evidence>
<name>A0A672HNX9_SALFA</name>
<keyword evidence="3" id="KW-1185">Reference proteome</keyword>
<accession>A0A672HNX9</accession>
<evidence type="ECO:0000256" key="1">
    <source>
        <dbReference type="SAM" id="MobiDB-lite"/>
    </source>
</evidence>
<reference evidence="2" key="1">
    <citation type="submission" date="2019-06" db="EMBL/GenBank/DDBJ databases">
        <authorList>
            <consortium name="Wellcome Sanger Institute Data Sharing"/>
        </authorList>
    </citation>
    <scope>NUCLEOTIDE SEQUENCE [LARGE SCALE GENOMIC DNA]</scope>
</reference>
<protein>
    <submittedName>
        <fullName evidence="2">Uncharacterized protein</fullName>
    </submittedName>
</protein>
<organism evidence="2 3">
    <name type="scientific">Salarias fasciatus</name>
    <name type="common">Jewelled blenny</name>
    <name type="synonym">Blennius fasciatus</name>
    <dbReference type="NCBI Taxonomy" id="181472"/>
    <lineage>
        <taxon>Eukaryota</taxon>
        <taxon>Metazoa</taxon>
        <taxon>Chordata</taxon>
        <taxon>Craniata</taxon>
        <taxon>Vertebrata</taxon>
        <taxon>Euteleostomi</taxon>
        <taxon>Actinopterygii</taxon>
        <taxon>Neopterygii</taxon>
        <taxon>Teleostei</taxon>
        <taxon>Neoteleostei</taxon>
        <taxon>Acanthomorphata</taxon>
        <taxon>Ovalentaria</taxon>
        <taxon>Blenniimorphae</taxon>
        <taxon>Blenniiformes</taxon>
        <taxon>Blennioidei</taxon>
        <taxon>Blenniidae</taxon>
        <taxon>Salariinae</taxon>
        <taxon>Salarias</taxon>
    </lineage>
</organism>
<feature type="region of interest" description="Disordered" evidence="1">
    <location>
        <begin position="1"/>
        <end position="31"/>
    </location>
</feature>
<reference evidence="2" key="2">
    <citation type="submission" date="2025-08" db="UniProtKB">
        <authorList>
            <consortium name="Ensembl"/>
        </authorList>
    </citation>
    <scope>IDENTIFICATION</scope>
</reference>
<dbReference type="Ensembl" id="ENSSFAT00005031873.1">
    <property type="protein sequence ID" value="ENSSFAP00005030762.1"/>
    <property type="gene ID" value="ENSSFAG00005015621.1"/>
</dbReference>
<sequence length="59" mass="6950">MDELFRPQNRPPPSTVTCAEPNRSSRVQPEPRVKLPNKWKRLSEQEAKAEAVFLKNRQY</sequence>
<dbReference type="Proteomes" id="UP000472267">
    <property type="component" value="Chromosome 7"/>
</dbReference>
<dbReference type="InParanoid" id="A0A672HNX9"/>
<proteinExistence type="predicted"/>
<dbReference type="AlphaFoldDB" id="A0A672HNX9"/>
<reference evidence="2" key="3">
    <citation type="submission" date="2025-09" db="UniProtKB">
        <authorList>
            <consortium name="Ensembl"/>
        </authorList>
    </citation>
    <scope>IDENTIFICATION</scope>
</reference>